<dbReference type="AlphaFoldDB" id="A0A7Y0L4N9"/>
<evidence type="ECO:0000313" key="3">
    <source>
        <dbReference type="Proteomes" id="UP000533476"/>
    </source>
</evidence>
<proteinExistence type="predicted"/>
<feature type="transmembrane region" description="Helical" evidence="1">
    <location>
        <begin position="248"/>
        <end position="268"/>
    </location>
</feature>
<sequence length="283" mass="31018">MNILDYLDAATHAITPRHEAKNVRDELYDHYVRGVEARLAEGLPFDKAQAQALAALGPVELLQARMASPPHPVRNGVAIGLWITAWVAALLSFLQPVVFPVVVVLSIAGIIVKPNKRIRAGLRHHRLLIALAIGDGLVVGTYPLWAAGPYSYWSRVATSEWTTVAVFLLMLGTPIYVIWRMTRNPAEAFTNAGIGSGVFALATGLFTVGFWRLYPVGPSPNVDWYTTTGVSVPPDPAWTSMTMLTHPLWFTLIWYLGSVVSAAIVRAVRTQPIVDSEPPMIME</sequence>
<name>A0A7Y0L4N9_9FIRM</name>
<feature type="transmembrane region" description="Helical" evidence="1">
    <location>
        <begin position="161"/>
        <end position="179"/>
    </location>
</feature>
<evidence type="ECO:0000313" key="2">
    <source>
        <dbReference type="EMBL" id="NMP23155.1"/>
    </source>
</evidence>
<reference evidence="2 3" key="1">
    <citation type="submission" date="2020-04" db="EMBL/GenBank/DDBJ databases">
        <authorList>
            <person name="Zhang R."/>
            <person name="Schippers A."/>
        </authorList>
    </citation>
    <scope>NUCLEOTIDE SEQUENCE [LARGE SCALE GENOMIC DNA]</scope>
    <source>
        <strain evidence="2 3">DSM 109850</strain>
    </source>
</reference>
<gene>
    <name evidence="2" type="ORF">HIJ39_12470</name>
</gene>
<feature type="transmembrane region" description="Helical" evidence="1">
    <location>
        <begin position="97"/>
        <end position="115"/>
    </location>
</feature>
<organism evidence="2 3">
    <name type="scientific">Sulfobacillus harzensis</name>
    <dbReference type="NCBI Taxonomy" id="2729629"/>
    <lineage>
        <taxon>Bacteria</taxon>
        <taxon>Bacillati</taxon>
        <taxon>Bacillota</taxon>
        <taxon>Clostridia</taxon>
        <taxon>Eubacteriales</taxon>
        <taxon>Clostridiales Family XVII. Incertae Sedis</taxon>
        <taxon>Sulfobacillus</taxon>
    </lineage>
</organism>
<keyword evidence="1" id="KW-0812">Transmembrane</keyword>
<comment type="caution">
    <text evidence="2">The sequence shown here is derived from an EMBL/GenBank/DDBJ whole genome shotgun (WGS) entry which is preliminary data.</text>
</comment>
<evidence type="ECO:0000256" key="1">
    <source>
        <dbReference type="SAM" id="Phobius"/>
    </source>
</evidence>
<accession>A0A7Y0L4N9</accession>
<protein>
    <submittedName>
        <fullName evidence="2">Uncharacterized protein</fullName>
    </submittedName>
</protein>
<feature type="transmembrane region" description="Helical" evidence="1">
    <location>
        <begin position="191"/>
        <end position="214"/>
    </location>
</feature>
<feature type="transmembrane region" description="Helical" evidence="1">
    <location>
        <begin position="127"/>
        <end position="146"/>
    </location>
</feature>
<keyword evidence="1" id="KW-0472">Membrane</keyword>
<dbReference type="RefSeq" id="WP_169100175.1">
    <property type="nucleotide sequence ID" value="NZ_JABBVZ010000041.1"/>
</dbReference>
<dbReference type="Proteomes" id="UP000533476">
    <property type="component" value="Unassembled WGS sequence"/>
</dbReference>
<keyword evidence="3" id="KW-1185">Reference proteome</keyword>
<keyword evidence="1" id="KW-1133">Transmembrane helix</keyword>
<dbReference type="EMBL" id="JABBVZ010000041">
    <property type="protein sequence ID" value="NMP23155.1"/>
    <property type="molecule type" value="Genomic_DNA"/>
</dbReference>